<reference evidence="1 2" key="2">
    <citation type="journal article" date="2022" name="Mol. Ecol. Resour.">
        <title>The genomes of chicory, endive, great burdock and yacon provide insights into Asteraceae paleo-polyploidization history and plant inulin production.</title>
        <authorList>
            <person name="Fan W."/>
            <person name="Wang S."/>
            <person name="Wang H."/>
            <person name="Wang A."/>
            <person name="Jiang F."/>
            <person name="Liu H."/>
            <person name="Zhao H."/>
            <person name="Xu D."/>
            <person name="Zhang Y."/>
        </authorList>
    </citation>
    <scope>NUCLEOTIDE SEQUENCE [LARGE SCALE GENOMIC DNA]</scope>
    <source>
        <strain evidence="2">cv. Niubang</strain>
    </source>
</reference>
<name>A0ACB9DIJ8_ARCLA</name>
<reference evidence="2" key="1">
    <citation type="journal article" date="2022" name="Mol. Ecol. Resour.">
        <title>The genomes of chicory, endive, great burdock and yacon provide insights into Asteraceae palaeo-polyploidization history and plant inulin production.</title>
        <authorList>
            <person name="Fan W."/>
            <person name="Wang S."/>
            <person name="Wang H."/>
            <person name="Wang A."/>
            <person name="Jiang F."/>
            <person name="Liu H."/>
            <person name="Zhao H."/>
            <person name="Xu D."/>
            <person name="Zhang Y."/>
        </authorList>
    </citation>
    <scope>NUCLEOTIDE SEQUENCE [LARGE SCALE GENOMIC DNA]</scope>
    <source>
        <strain evidence="2">cv. Niubang</strain>
    </source>
</reference>
<organism evidence="1 2">
    <name type="scientific">Arctium lappa</name>
    <name type="common">Greater burdock</name>
    <name type="synonym">Lappa major</name>
    <dbReference type="NCBI Taxonomy" id="4217"/>
    <lineage>
        <taxon>Eukaryota</taxon>
        <taxon>Viridiplantae</taxon>
        <taxon>Streptophyta</taxon>
        <taxon>Embryophyta</taxon>
        <taxon>Tracheophyta</taxon>
        <taxon>Spermatophyta</taxon>
        <taxon>Magnoliopsida</taxon>
        <taxon>eudicotyledons</taxon>
        <taxon>Gunneridae</taxon>
        <taxon>Pentapetalae</taxon>
        <taxon>asterids</taxon>
        <taxon>campanulids</taxon>
        <taxon>Asterales</taxon>
        <taxon>Asteraceae</taxon>
        <taxon>Carduoideae</taxon>
        <taxon>Cardueae</taxon>
        <taxon>Arctiinae</taxon>
        <taxon>Arctium</taxon>
    </lineage>
</organism>
<gene>
    <name evidence="1" type="ORF">L6452_08743</name>
</gene>
<evidence type="ECO:0000313" key="2">
    <source>
        <dbReference type="Proteomes" id="UP001055879"/>
    </source>
</evidence>
<protein>
    <submittedName>
        <fullName evidence="1">Uncharacterized protein</fullName>
    </submittedName>
</protein>
<evidence type="ECO:0000313" key="1">
    <source>
        <dbReference type="EMBL" id="KAI3746315.1"/>
    </source>
</evidence>
<sequence length="92" mass="10317">MLVTTSVQFEAFLSSSSFHQSVPIQNQKNSLSTINHDRELHHSRSSLTLIAQGFRELHSLLSPVLMSLTLGFIFLANQAIDISCSFRVELKN</sequence>
<proteinExistence type="predicted"/>
<dbReference type="Proteomes" id="UP001055879">
    <property type="component" value="Linkage Group LG03"/>
</dbReference>
<dbReference type="EMBL" id="CM042049">
    <property type="protein sequence ID" value="KAI3746315.1"/>
    <property type="molecule type" value="Genomic_DNA"/>
</dbReference>
<accession>A0ACB9DIJ8</accession>
<keyword evidence="2" id="KW-1185">Reference proteome</keyword>
<comment type="caution">
    <text evidence="1">The sequence shown here is derived from an EMBL/GenBank/DDBJ whole genome shotgun (WGS) entry which is preliminary data.</text>
</comment>